<dbReference type="AlphaFoldDB" id="A0AAN9KTJ8"/>
<protein>
    <submittedName>
        <fullName evidence="1">Uncharacterized protein</fullName>
    </submittedName>
</protein>
<evidence type="ECO:0000313" key="2">
    <source>
        <dbReference type="Proteomes" id="UP001367508"/>
    </source>
</evidence>
<name>A0AAN9KTJ8_CANGL</name>
<accession>A0AAN9KTJ8</accession>
<comment type="caution">
    <text evidence="1">The sequence shown here is derived from an EMBL/GenBank/DDBJ whole genome shotgun (WGS) entry which is preliminary data.</text>
</comment>
<keyword evidence="2" id="KW-1185">Reference proteome</keyword>
<evidence type="ECO:0000313" key="1">
    <source>
        <dbReference type="EMBL" id="KAK7323700.1"/>
    </source>
</evidence>
<organism evidence="1 2">
    <name type="scientific">Canavalia gladiata</name>
    <name type="common">Sword bean</name>
    <name type="synonym">Dolichos gladiatus</name>
    <dbReference type="NCBI Taxonomy" id="3824"/>
    <lineage>
        <taxon>Eukaryota</taxon>
        <taxon>Viridiplantae</taxon>
        <taxon>Streptophyta</taxon>
        <taxon>Embryophyta</taxon>
        <taxon>Tracheophyta</taxon>
        <taxon>Spermatophyta</taxon>
        <taxon>Magnoliopsida</taxon>
        <taxon>eudicotyledons</taxon>
        <taxon>Gunneridae</taxon>
        <taxon>Pentapetalae</taxon>
        <taxon>rosids</taxon>
        <taxon>fabids</taxon>
        <taxon>Fabales</taxon>
        <taxon>Fabaceae</taxon>
        <taxon>Papilionoideae</taxon>
        <taxon>50 kb inversion clade</taxon>
        <taxon>NPAAA clade</taxon>
        <taxon>indigoferoid/millettioid clade</taxon>
        <taxon>Phaseoleae</taxon>
        <taxon>Canavalia</taxon>
    </lineage>
</organism>
<dbReference type="Proteomes" id="UP001367508">
    <property type="component" value="Unassembled WGS sequence"/>
</dbReference>
<dbReference type="EMBL" id="JAYMYQ010000006">
    <property type="protein sequence ID" value="KAK7323700.1"/>
    <property type="molecule type" value="Genomic_DNA"/>
</dbReference>
<proteinExistence type="predicted"/>
<reference evidence="1 2" key="1">
    <citation type="submission" date="2024-01" db="EMBL/GenBank/DDBJ databases">
        <title>The genomes of 5 underutilized Papilionoideae crops provide insights into root nodulation and disease resistanc.</title>
        <authorList>
            <person name="Jiang F."/>
        </authorList>
    </citation>
    <scope>NUCLEOTIDE SEQUENCE [LARGE SCALE GENOMIC DNA]</scope>
    <source>
        <strain evidence="1">LVBAO_FW01</strain>
        <tissue evidence="1">Leaves</tissue>
    </source>
</reference>
<gene>
    <name evidence="1" type="ORF">VNO77_27188</name>
</gene>
<sequence length="92" mass="10205">MQVAILFYCPCTWLARAMQEVVNLQVNHHIAHSIPLNKHKGIGLRSMRMNRNNLSGLCTSEASFQLLVGSSDSFGMTKAEVDSPFALQSKKV</sequence>